<dbReference type="InterPro" id="IPR012349">
    <property type="entry name" value="Split_barrel_FMN-bd"/>
</dbReference>
<keyword evidence="5" id="KW-1185">Reference proteome</keyword>
<evidence type="ECO:0000256" key="2">
    <source>
        <dbReference type="ARBA" id="ARBA00023002"/>
    </source>
</evidence>
<dbReference type="EMBL" id="FOEE01000002">
    <property type="protein sequence ID" value="SEO56837.1"/>
    <property type="molecule type" value="Genomic_DNA"/>
</dbReference>
<dbReference type="Gene3D" id="3.30.450.40">
    <property type="match status" value="1"/>
</dbReference>
<dbReference type="Gene3D" id="2.30.110.10">
    <property type="entry name" value="Electron Transport, Fmn-binding Protein, Chain A"/>
    <property type="match status" value="1"/>
</dbReference>
<dbReference type="InterPro" id="IPR029016">
    <property type="entry name" value="GAF-like_dom_sf"/>
</dbReference>
<evidence type="ECO:0000313" key="5">
    <source>
        <dbReference type="Proteomes" id="UP000198960"/>
    </source>
</evidence>
<dbReference type="InterPro" id="IPR002563">
    <property type="entry name" value="Flavin_Rdtase-like_dom"/>
</dbReference>
<dbReference type="RefSeq" id="WP_091940352.1">
    <property type="nucleotide sequence ID" value="NZ_FOEE01000002.1"/>
</dbReference>
<sequence>MTHEFTAQQFRQVLGQYPTGVVVVTATIPGAPPAALTIGSFSSVSLDPPLVAFYPGKDSSTWPKIQAQGRFCINVLGADQEALCRAFATKGADKFAGVAWHPAPSGAPIINGAVAWIDCEMEDVLTLGDHYLVVGHVTALETESQDLPLLFFRGGYGRFLPSSLAASESSLAEFLPVVEAVRAELESVARDCGSECNLAAQIRDEFVVLAGAGAQASPRGKRPTRVGRRLPYLAPIGAPLAAWGDPADLDRWVSPVSDASVDGLERWQDTLDVIRRRGYVIGRGDTPYAAMENAIDERTGRGADPALLSALVEVRKTMLDQPSIGSSDDKYDVRSLTVPIFLPAGRVVQMGLYGLQADMSSDTLRRCVRRLLQASWRCTESLGGEMPAGFPLPGTDQH</sequence>
<dbReference type="PANTHER" id="PTHR30466:SF11">
    <property type="entry name" value="FLAVIN-DEPENDENT MONOOXYGENASE, REDUCTASE SUBUNIT HSAB"/>
    <property type="match status" value="1"/>
</dbReference>
<dbReference type="InterPro" id="IPR050268">
    <property type="entry name" value="NADH-dep_flavin_reductase"/>
</dbReference>
<evidence type="ECO:0000259" key="3">
    <source>
        <dbReference type="PROSITE" id="PS51078"/>
    </source>
</evidence>
<dbReference type="PROSITE" id="PS51078">
    <property type="entry name" value="ICLR_ED"/>
    <property type="match status" value="1"/>
</dbReference>
<name>A0A1H8QS30_9ACTN</name>
<comment type="similarity">
    <text evidence="1">Belongs to the non-flavoprotein flavin reductase family.</text>
</comment>
<dbReference type="InterPro" id="IPR014757">
    <property type="entry name" value="Tscrpt_reg_IclR_C"/>
</dbReference>
<gene>
    <name evidence="4" type="ORF">SAMN05660991_00760</name>
</gene>
<dbReference type="AlphaFoldDB" id="A0A1H8QS30"/>
<evidence type="ECO:0000256" key="1">
    <source>
        <dbReference type="ARBA" id="ARBA00008898"/>
    </source>
</evidence>
<dbReference type="Proteomes" id="UP000198960">
    <property type="component" value="Unassembled WGS sequence"/>
</dbReference>
<dbReference type="SUPFAM" id="SSF50475">
    <property type="entry name" value="FMN-binding split barrel"/>
    <property type="match status" value="1"/>
</dbReference>
<protein>
    <submittedName>
        <fullName evidence="4">NADH-FMN oxidoreductase RutF, flavin reductase (DIM6/NTAB) family</fullName>
    </submittedName>
</protein>
<dbReference type="STRING" id="673521.SAMN05660991_00760"/>
<proteinExistence type="inferred from homology"/>
<evidence type="ECO:0000313" key="4">
    <source>
        <dbReference type="EMBL" id="SEO56837.1"/>
    </source>
</evidence>
<feature type="domain" description="IclR-ED" evidence="3">
    <location>
        <begin position="163"/>
        <end position="384"/>
    </location>
</feature>
<dbReference type="GO" id="GO:0042602">
    <property type="term" value="F:riboflavin reductase (NADPH) activity"/>
    <property type="evidence" value="ECO:0007669"/>
    <property type="project" value="TreeGrafter"/>
</dbReference>
<dbReference type="SMART" id="SM00903">
    <property type="entry name" value="Flavin_Reduct"/>
    <property type="match status" value="1"/>
</dbReference>
<accession>A0A1H8QS30</accession>
<dbReference type="Pfam" id="PF01613">
    <property type="entry name" value="Flavin_Reduct"/>
    <property type="match status" value="1"/>
</dbReference>
<reference evidence="5" key="1">
    <citation type="submission" date="2016-10" db="EMBL/GenBank/DDBJ databases">
        <authorList>
            <person name="Varghese N."/>
            <person name="Submissions S."/>
        </authorList>
    </citation>
    <scope>NUCLEOTIDE SEQUENCE [LARGE SCALE GENOMIC DNA]</scope>
    <source>
        <strain evidence="5">DSM 45413</strain>
    </source>
</reference>
<dbReference type="GO" id="GO:0010181">
    <property type="term" value="F:FMN binding"/>
    <property type="evidence" value="ECO:0007669"/>
    <property type="project" value="InterPro"/>
</dbReference>
<dbReference type="SUPFAM" id="SSF55781">
    <property type="entry name" value="GAF domain-like"/>
    <property type="match status" value="1"/>
</dbReference>
<dbReference type="OrthoDB" id="9792858at2"/>
<dbReference type="PANTHER" id="PTHR30466">
    <property type="entry name" value="FLAVIN REDUCTASE"/>
    <property type="match status" value="1"/>
</dbReference>
<keyword evidence="2" id="KW-0560">Oxidoreductase</keyword>
<organism evidence="4 5">
    <name type="scientific">Trujillonella endophytica</name>
    <dbReference type="NCBI Taxonomy" id="673521"/>
    <lineage>
        <taxon>Bacteria</taxon>
        <taxon>Bacillati</taxon>
        <taxon>Actinomycetota</taxon>
        <taxon>Actinomycetes</taxon>
        <taxon>Geodermatophilales</taxon>
        <taxon>Geodermatophilaceae</taxon>
        <taxon>Trujillonella</taxon>
    </lineage>
</organism>